<dbReference type="EMBL" id="DRQG01000034">
    <property type="protein sequence ID" value="HGY54895.1"/>
    <property type="molecule type" value="Genomic_DNA"/>
</dbReference>
<sequence length="226" mass="26529">MKIGETLEKELIHLGLLDKTREIYLELGLDAAISYIKSSYHLLSKVYHPDVNPRNAHKAKQVQQRLNHVSQLMKQVRESEFEQILRKGLPKKQHKKTRILIVEDEFGLQETLRDVFLMEGYDVRVAVDGDEGLQVFQKFNPDLIFTDVVMPKLNGLDMIKEIRKTDPTIKVIYVSGFWGIKRLKRQLDEEMLRYQYRYLTKPFKISAMLEMVADYLDDRMGIDITV</sequence>
<evidence type="ECO:0000313" key="4">
    <source>
        <dbReference type="EMBL" id="HGY54895.1"/>
    </source>
</evidence>
<gene>
    <name evidence="4" type="ORF">ENK44_04275</name>
</gene>
<keyword evidence="1 2" id="KW-0597">Phosphoprotein</keyword>
<dbReference type="InterPro" id="IPR011006">
    <property type="entry name" value="CheY-like_superfamily"/>
</dbReference>
<name>A0A7V4TYT2_CALAY</name>
<evidence type="ECO:0000256" key="2">
    <source>
        <dbReference type="PROSITE-ProRule" id="PRU00169"/>
    </source>
</evidence>
<dbReference type="Gene3D" id="3.40.50.2300">
    <property type="match status" value="1"/>
</dbReference>
<dbReference type="PROSITE" id="PS50110">
    <property type="entry name" value="RESPONSE_REGULATORY"/>
    <property type="match status" value="1"/>
</dbReference>
<dbReference type="SUPFAM" id="SSF52172">
    <property type="entry name" value="CheY-like"/>
    <property type="match status" value="1"/>
</dbReference>
<dbReference type="SMART" id="SM00448">
    <property type="entry name" value="REC"/>
    <property type="match status" value="1"/>
</dbReference>
<evidence type="ECO:0000256" key="1">
    <source>
        <dbReference type="ARBA" id="ARBA00022553"/>
    </source>
</evidence>
<dbReference type="InterPro" id="IPR036869">
    <property type="entry name" value="J_dom_sf"/>
</dbReference>
<protein>
    <submittedName>
        <fullName evidence="4">Response regulator</fullName>
    </submittedName>
</protein>
<dbReference type="GO" id="GO:0000160">
    <property type="term" value="P:phosphorelay signal transduction system"/>
    <property type="evidence" value="ECO:0007669"/>
    <property type="project" value="InterPro"/>
</dbReference>
<dbReference type="Proteomes" id="UP000885779">
    <property type="component" value="Unassembled WGS sequence"/>
</dbReference>
<dbReference type="SUPFAM" id="SSF46565">
    <property type="entry name" value="Chaperone J-domain"/>
    <property type="match status" value="1"/>
</dbReference>
<proteinExistence type="predicted"/>
<accession>A0A7V4TYT2</accession>
<dbReference type="PANTHER" id="PTHR44591">
    <property type="entry name" value="STRESS RESPONSE REGULATOR PROTEIN 1"/>
    <property type="match status" value="1"/>
</dbReference>
<dbReference type="AlphaFoldDB" id="A0A7V4TYT2"/>
<organism evidence="4">
    <name type="scientific">Caldithrix abyssi</name>
    <dbReference type="NCBI Taxonomy" id="187145"/>
    <lineage>
        <taxon>Bacteria</taxon>
        <taxon>Pseudomonadati</taxon>
        <taxon>Calditrichota</taxon>
        <taxon>Calditrichia</taxon>
        <taxon>Calditrichales</taxon>
        <taxon>Calditrichaceae</taxon>
        <taxon>Caldithrix</taxon>
    </lineage>
</organism>
<dbReference type="Pfam" id="PF00072">
    <property type="entry name" value="Response_reg"/>
    <property type="match status" value="1"/>
</dbReference>
<comment type="caution">
    <text evidence="4">The sequence shown here is derived from an EMBL/GenBank/DDBJ whole genome shotgun (WGS) entry which is preliminary data.</text>
</comment>
<dbReference type="InterPro" id="IPR050595">
    <property type="entry name" value="Bact_response_regulator"/>
</dbReference>
<reference evidence="4" key="1">
    <citation type="journal article" date="2020" name="mSystems">
        <title>Genome- and Community-Level Interaction Insights into Carbon Utilization and Element Cycling Functions of Hydrothermarchaeota in Hydrothermal Sediment.</title>
        <authorList>
            <person name="Zhou Z."/>
            <person name="Liu Y."/>
            <person name="Xu W."/>
            <person name="Pan J."/>
            <person name="Luo Z.H."/>
            <person name="Li M."/>
        </authorList>
    </citation>
    <scope>NUCLEOTIDE SEQUENCE [LARGE SCALE GENOMIC DNA]</scope>
    <source>
        <strain evidence="4">HyVt-577</strain>
    </source>
</reference>
<dbReference type="InterPro" id="IPR001789">
    <property type="entry name" value="Sig_transdc_resp-reg_receiver"/>
</dbReference>
<feature type="domain" description="Response regulatory" evidence="3">
    <location>
        <begin position="98"/>
        <end position="216"/>
    </location>
</feature>
<dbReference type="PANTHER" id="PTHR44591:SF3">
    <property type="entry name" value="RESPONSE REGULATORY DOMAIN-CONTAINING PROTEIN"/>
    <property type="match status" value="1"/>
</dbReference>
<dbReference type="Gene3D" id="1.10.287.110">
    <property type="entry name" value="DnaJ domain"/>
    <property type="match status" value="1"/>
</dbReference>
<feature type="modified residue" description="4-aspartylphosphate" evidence="2">
    <location>
        <position position="147"/>
    </location>
</feature>
<evidence type="ECO:0000259" key="3">
    <source>
        <dbReference type="PROSITE" id="PS50110"/>
    </source>
</evidence>